<accession>U4R300</accession>
<dbReference type="GO" id="GO:0033818">
    <property type="term" value="F:beta-ketoacyl-acyl-carrier-protein synthase III activity"/>
    <property type="evidence" value="ECO:0007669"/>
    <property type="project" value="UniProtKB-UniRule"/>
</dbReference>
<evidence type="ECO:0000256" key="1">
    <source>
        <dbReference type="ARBA" id="ARBA00005194"/>
    </source>
</evidence>
<name>U4R300_9FIRM</name>
<dbReference type="AlphaFoldDB" id="U4R300"/>
<dbReference type="Pfam" id="PF08545">
    <property type="entry name" value="ACP_syn_III"/>
    <property type="match status" value="1"/>
</dbReference>
<keyword evidence="9 14" id="KW-0012">Acyltransferase</keyword>
<dbReference type="HAMAP" id="MF_01815">
    <property type="entry name" value="FabH"/>
    <property type="match status" value="1"/>
</dbReference>
<feature type="region of interest" description="ACP-binding" evidence="14">
    <location>
        <begin position="258"/>
        <end position="262"/>
    </location>
</feature>
<evidence type="ECO:0000256" key="10">
    <source>
        <dbReference type="ARBA" id="ARBA00051096"/>
    </source>
</evidence>
<keyword evidence="3 14" id="KW-0963">Cytoplasm</keyword>
<feature type="active site" evidence="14">
    <location>
        <position position="117"/>
    </location>
</feature>
<dbReference type="Proteomes" id="UP000016860">
    <property type="component" value="Unassembled WGS sequence"/>
</dbReference>
<dbReference type="PATRIC" id="fig|1330534.3.peg.1426"/>
<comment type="domain">
    <text evidence="14">The last Arg residue of the ACP-binding site is essential for the weak association between ACP/AcpP and FabH.</text>
</comment>
<dbReference type="InterPro" id="IPR013751">
    <property type="entry name" value="ACP_syn_III_N"/>
</dbReference>
<comment type="subunit">
    <text evidence="14">Homodimer.</text>
</comment>
<evidence type="ECO:0000313" key="17">
    <source>
        <dbReference type="EMBL" id="EPR12825.1"/>
    </source>
</evidence>
<dbReference type="GO" id="GO:0005737">
    <property type="term" value="C:cytoplasm"/>
    <property type="evidence" value="ECO:0007669"/>
    <property type="project" value="UniProtKB-SubCell"/>
</dbReference>
<comment type="function">
    <text evidence="14">Catalyzes the condensation reaction of fatty acid synthesis by the addition to an acyl acceptor of two carbons from malonyl-ACP. Catalyzes the first condensation reaction which initiates fatty acid synthesis and may therefore play a role in governing the total rate of fatty acid production. Possesses both acetoacetyl-ACP synthase and acetyl transacylase activities. Its substrate specificity determines the biosynthesis of branched-chain and/or straight-chain of fatty acids.</text>
</comment>
<comment type="subcellular location">
    <subcellularLocation>
        <location evidence="14">Cytoplasm</location>
    </subcellularLocation>
</comment>
<dbReference type="NCBIfam" id="NF006829">
    <property type="entry name" value="PRK09352.1"/>
    <property type="match status" value="1"/>
</dbReference>
<evidence type="ECO:0000256" key="12">
    <source>
        <dbReference type="ARBA" id="ARBA00052467"/>
    </source>
</evidence>
<sequence>MIKSTKSVGIIGTGSFVPEKVLTNNDLEKLVDTSDEWILKRTGISERRVLDDDTPNYTMGIEAANRALEDAGLKAEDIDLIILSTEAPDYMSPSMACIIQGAIGAVNATAFDLNAACTGFIYSLSVAQQFIANGVYKHALVIGCEGLSKIVDWEDRNTCILFGDAAGAVVLGEVEEGYGILDSFLGSNGAEGMNITIPNLYVSEEEKEKRVNEKYNTLWMDGKEVFKFAVKAMSTATMHVLDNLNMDINELDFIFPHQANTRIIDGAIKKLGITDDKIHYIINKYGNISSASIPVAMDEAKREGKLKKDDKMVLVAFGGGLTWGSMAVKWFK</sequence>
<dbReference type="Gene3D" id="3.40.47.10">
    <property type="match status" value="1"/>
</dbReference>
<evidence type="ECO:0000256" key="3">
    <source>
        <dbReference type="ARBA" id="ARBA00022490"/>
    </source>
</evidence>
<keyword evidence="14" id="KW-0511">Multifunctional enzyme</keyword>
<evidence type="ECO:0000256" key="2">
    <source>
        <dbReference type="ARBA" id="ARBA00008642"/>
    </source>
</evidence>
<evidence type="ECO:0000259" key="16">
    <source>
        <dbReference type="Pfam" id="PF08545"/>
    </source>
</evidence>
<evidence type="ECO:0000256" key="4">
    <source>
        <dbReference type="ARBA" id="ARBA00022516"/>
    </source>
</evidence>
<feature type="domain" description="Beta-ketoacyl-[acyl-carrier-protein] synthase III C-terminal" evidence="15">
    <location>
        <begin position="241"/>
        <end position="330"/>
    </location>
</feature>
<dbReference type="NCBIfam" id="TIGR00747">
    <property type="entry name" value="fabH"/>
    <property type="match status" value="1"/>
</dbReference>
<evidence type="ECO:0000256" key="8">
    <source>
        <dbReference type="ARBA" id="ARBA00023160"/>
    </source>
</evidence>
<dbReference type="Pfam" id="PF08541">
    <property type="entry name" value="ACP_syn_III_C"/>
    <property type="match status" value="1"/>
</dbReference>
<evidence type="ECO:0000313" key="18">
    <source>
        <dbReference type="Proteomes" id="UP000016860"/>
    </source>
</evidence>
<feature type="active site" evidence="14">
    <location>
        <position position="257"/>
    </location>
</feature>
<reference evidence="17 18" key="1">
    <citation type="journal article" date="2013" name="Genome Announc.">
        <title>Draft Genome Sequence of the Cellulolytic Bacterium Clostridium papyrosolvens C7 (ATCC 700395).</title>
        <authorList>
            <person name="Zepeda V."/>
            <person name="Dassa B."/>
            <person name="Borovok I."/>
            <person name="Lamed R."/>
            <person name="Bayer E.A."/>
            <person name="Cate J.H."/>
        </authorList>
    </citation>
    <scope>NUCLEOTIDE SEQUENCE [LARGE SCALE GENOMIC DNA]</scope>
    <source>
        <strain evidence="17 18">C7</strain>
    </source>
</reference>
<comment type="caution">
    <text evidence="17">The sequence shown here is derived from an EMBL/GenBank/DDBJ whole genome shotgun (WGS) entry which is preliminary data.</text>
</comment>
<comment type="similarity">
    <text evidence="2 14">Belongs to the thiolase-like superfamily. FabH family.</text>
</comment>
<keyword evidence="7 14" id="KW-0443">Lipid metabolism</keyword>
<dbReference type="InterPro" id="IPR004655">
    <property type="entry name" value="FabH"/>
</dbReference>
<dbReference type="EC" id="2.3.1.180" evidence="14"/>
<keyword evidence="5 14" id="KW-0808">Transferase</keyword>
<dbReference type="UniPathway" id="UPA00094"/>
<keyword evidence="6 14" id="KW-0276">Fatty acid metabolism</keyword>
<evidence type="ECO:0000256" key="11">
    <source>
        <dbReference type="ARBA" id="ARBA00052407"/>
    </source>
</evidence>
<dbReference type="RefSeq" id="WP_020814989.1">
    <property type="nucleotide sequence ID" value="NZ_ATAY01000023.1"/>
</dbReference>
<evidence type="ECO:0000256" key="9">
    <source>
        <dbReference type="ARBA" id="ARBA00023315"/>
    </source>
</evidence>
<evidence type="ECO:0000256" key="7">
    <source>
        <dbReference type="ARBA" id="ARBA00023098"/>
    </source>
</evidence>
<dbReference type="InterPro" id="IPR013747">
    <property type="entry name" value="ACP_syn_III_C"/>
</dbReference>
<evidence type="ECO:0000256" key="13">
    <source>
        <dbReference type="ARBA" id="ARBA00052985"/>
    </source>
</evidence>
<evidence type="ECO:0000256" key="6">
    <source>
        <dbReference type="ARBA" id="ARBA00022832"/>
    </source>
</evidence>
<evidence type="ECO:0000256" key="5">
    <source>
        <dbReference type="ARBA" id="ARBA00022679"/>
    </source>
</evidence>
<comment type="catalytic activity">
    <reaction evidence="13">
        <text>3-methylbutanoyl-CoA + malonyl-[ACP] + H(+) = 5-methyl-3-oxohexanoyl-[ACP] + CO2 + CoA</text>
        <dbReference type="Rhea" id="RHEA:42272"/>
        <dbReference type="Rhea" id="RHEA-COMP:9623"/>
        <dbReference type="Rhea" id="RHEA-COMP:9941"/>
        <dbReference type="ChEBI" id="CHEBI:15378"/>
        <dbReference type="ChEBI" id="CHEBI:16526"/>
        <dbReference type="ChEBI" id="CHEBI:57287"/>
        <dbReference type="ChEBI" id="CHEBI:57345"/>
        <dbReference type="ChEBI" id="CHEBI:78449"/>
        <dbReference type="ChEBI" id="CHEBI:78822"/>
        <dbReference type="EC" id="2.3.1.300"/>
    </reaction>
    <physiologicalReaction direction="left-to-right" evidence="13">
        <dbReference type="Rhea" id="RHEA:42273"/>
    </physiologicalReaction>
</comment>
<organism evidence="17 18">
    <name type="scientific">Ruminiclostridium papyrosolvens C7</name>
    <dbReference type="NCBI Taxonomy" id="1330534"/>
    <lineage>
        <taxon>Bacteria</taxon>
        <taxon>Bacillati</taxon>
        <taxon>Bacillota</taxon>
        <taxon>Clostridia</taxon>
        <taxon>Eubacteriales</taxon>
        <taxon>Oscillospiraceae</taxon>
        <taxon>Ruminiclostridium</taxon>
    </lineage>
</organism>
<dbReference type="STRING" id="1330534.L323_07130"/>
<feature type="domain" description="Beta-ketoacyl-[acyl-carrier-protein] synthase III N-terminal" evidence="16">
    <location>
        <begin position="111"/>
        <end position="189"/>
    </location>
</feature>
<feature type="active site" evidence="14">
    <location>
        <position position="287"/>
    </location>
</feature>
<comment type="catalytic activity">
    <reaction evidence="11">
        <text>(2S)-2-methylbutanoyl-CoA + malonyl-[ACP] + H(+) = (4S)-4-methyl-3-oxohexanoyl-[ACP] + CO2 + CoA</text>
        <dbReference type="Rhea" id="RHEA:42276"/>
        <dbReference type="Rhea" id="RHEA-COMP:9623"/>
        <dbReference type="Rhea" id="RHEA-COMP:17148"/>
        <dbReference type="ChEBI" id="CHEBI:15378"/>
        <dbReference type="ChEBI" id="CHEBI:16526"/>
        <dbReference type="ChEBI" id="CHEBI:57287"/>
        <dbReference type="ChEBI" id="CHEBI:78449"/>
        <dbReference type="ChEBI" id="CHEBI:88166"/>
        <dbReference type="ChEBI" id="CHEBI:167462"/>
        <dbReference type="EC" id="2.3.1.300"/>
    </reaction>
    <physiologicalReaction direction="left-to-right" evidence="11">
        <dbReference type="Rhea" id="RHEA:42277"/>
    </physiologicalReaction>
</comment>
<dbReference type="GO" id="GO:0006633">
    <property type="term" value="P:fatty acid biosynthetic process"/>
    <property type="evidence" value="ECO:0007669"/>
    <property type="project" value="UniProtKB-UniRule"/>
</dbReference>
<dbReference type="PANTHER" id="PTHR34069">
    <property type="entry name" value="3-OXOACYL-[ACYL-CARRIER-PROTEIN] SYNTHASE 3"/>
    <property type="match status" value="1"/>
</dbReference>
<dbReference type="OrthoDB" id="9815506at2"/>
<dbReference type="FunFam" id="3.40.47.10:FF:000004">
    <property type="entry name" value="3-oxoacyl-[acyl-carrier-protein] synthase 3"/>
    <property type="match status" value="1"/>
</dbReference>
<dbReference type="EMBL" id="ATAY01000023">
    <property type="protein sequence ID" value="EPR12825.1"/>
    <property type="molecule type" value="Genomic_DNA"/>
</dbReference>
<dbReference type="InterPro" id="IPR016039">
    <property type="entry name" value="Thiolase-like"/>
</dbReference>
<keyword evidence="4 14" id="KW-0444">Lipid biosynthesis</keyword>
<gene>
    <name evidence="14" type="primary">fabH</name>
    <name evidence="17" type="ORF">L323_07130</name>
</gene>
<dbReference type="SUPFAM" id="SSF53901">
    <property type="entry name" value="Thiolase-like"/>
    <property type="match status" value="1"/>
</dbReference>
<comment type="pathway">
    <text evidence="1 14">Lipid metabolism; fatty acid biosynthesis.</text>
</comment>
<evidence type="ECO:0000259" key="15">
    <source>
        <dbReference type="Pfam" id="PF08541"/>
    </source>
</evidence>
<evidence type="ECO:0000256" key="14">
    <source>
        <dbReference type="HAMAP-Rule" id="MF_01815"/>
    </source>
</evidence>
<protein>
    <recommendedName>
        <fullName evidence="14">Beta-ketoacyl-[acyl-carrier-protein] synthase III</fullName>
        <shortName evidence="14">Beta-ketoacyl-ACP synthase III</shortName>
        <shortName evidence="14">KAS III</shortName>
        <ecNumber evidence="14">2.3.1.180</ecNumber>
    </recommendedName>
    <alternativeName>
        <fullName evidence="14">3-oxoacyl-[acyl-carrier-protein] synthase 3</fullName>
    </alternativeName>
    <alternativeName>
        <fullName evidence="14">3-oxoacyl-[acyl-carrier-protein] synthase III</fullName>
    </alternativeName>
</protein>
<dbReference type="CDD" id="cd00830">
    <property type="entry name" value="KAS_III"/>
    <property type="match status" value="1"/>
</dbReference>
<comment type="catalytic activity">
    <reaction evidence="10">
        <text>malonyl-[ACP] + acetyl-CoA + H(+) = 3-oxobutanoyl-[ACP] + CO2 + CoA</text>
        <dbReference type="Rhea" id="RHEA:12080"/>
        <dbReference type="Rhea" id="RHEA-COMP:9623"/>
        <dbReference type="Rhea" id="RHEA-COMP:9625"/>
        <dbReference type="ChEBI" id="CHEBI:15378"/>
        <dbReference type="ChEBI" id="CHEBI:16526"/>
        <dbReference type="ChEBI" id="CHEBI:57287"/>
        <dbReference type="ChEBI" id="CHEBI:57288"/>
        <dbReference type="ChEBI" id="CHEBI:78449"/>
        <dbReference type="ChEBI" id="CHEBI:78450"/>
        <dbReference type="EC" id="2.3.1.180"/>
    </reaction>
    <physiologicalReaction direction="left-to-right" evidence="10">
        <dbReference type="Rhea" id="RHEA:12081"/>
    </physiologicalReaction>
</comment>
<dbReference type="PANTHER" id="PTHR34069:SF2">
    <property type="entry name" value="BETA-KETOACYL-[ACYL-CARRIER-PROTEIN] SYNTHASE III"/>
    <property type="match status" value="1"/>
</dbReference>
<keyword evidence="8 14" id="KW-0275">Fatty acid biosynthesis</keyword>
<dbReference type="GO" id="GO:0004315">
    <property type="term" value="F:3-oxoacyl-[acyl-carrier-protein] synthase activity"/>
    <property type="evidence" value="ECO:0007669"/>
    <property type="project" value="InterPro"/>
</dbReference>
<proteinExistence type="inferred from homology"/>
<comment type="catalytic activity">
    <reaction evidence="12">
        <text>2-methylpropanoyl-CoA + malonyl-[ACP] + H(+) = 4-methyl-3-oxopentanoyl-[ACP] + CO2 + CoA</text>
        <dbReference type="Rhea" id="RHEA:42268"/>
        <dbReference type="Rhea" id="RHEA-COMP:9623"/>
        <dbReference type="Rhea" id="RHEA-COMP:9940"/>
        <dbReference type="ChEBI" id="CHEBI:15378"/>
        <dbReference type="ChEBI" id="CHEBI:16526"/>
        <dbReference type="ChEBI" id="CHEBI:57287"/>
        <dbReference type="ChEBI" id="CHEBI:57338"/>
        <dbReference type="ChEBI" id="CHEBI:78449"/>
        <dbReference type="ChEBI" id="CHEBI:78820"/>
        <dbReference type="EC" id="2.3.1.300"/>
    </reaction>
    <physiologicalReaction direction="left-to-right" evidence="12">
        <dbReference type="Rhea" id="RHEA:42269"/>
    </physiologicalReaction>
</comment>
<dbReference type="GO" id="GO:0044550">
    <property type="term" value="P:secondary metabolite biosynthetic process"/>
    <property type="evidence" value="ECO:0007669"/>
    <property type="project" value="TreeGrafter"/>
</dbReference>